<dbReference type="InterPro" id="IPR014150">
    <property type="entry name" value="Conjugal_tfr_TrbL"/>
</dbReference>
<dbReference type="Pfam" id="PF04610">
    <property type="entry name" value="TrbL"/>
    <property type="match status" value="1"/>
</dbReference>
<feature type="region of interest" description="Disordered" evidence="5">
    <location>
        <begin position="393"/>
        <end position="448"/>
    </location>
</feature>
<feature type="compositionally biased region" description="Low complexity" evidence="5">
    <location>
        <begin position="435"/>
        <end position="448"/>
    </location>
</feature>
<proteinExistence type="predicted"/>
<dbReference type="Proteomes" id="UP001164116">
    <property type="component" value="Chromosome"/>
</dbReference>
<evidence type="ECO:0000256" key="5">
    <source>
        <dbReference type="SAM" id="MobiDB-lite"/>
    </source>
</evidence>
<feature type="transmembrane region" description="Helical" evidence="6">
    <location>
        <begin position="54"/>
        <end position="76"/>
    </location>
</feature>
<gene>
    <name evidence="7" type="primary">trbL</name>
    <name evidence="7" type="ORF">OSC50_01335</name>
</gene>
<reference evidence="7" key="1">
    <citation type="submission" date="2022-11" db="EMBL/GenBank/DDBJ databases">
        <title>Taxonomic description of a new Pseudomonas species.</title>
        <authorList>
            <person name="Tambong J.T."/>
        </authorList>
    </citation>
    <scope>NUCLEOTIDE SEQUENCE</scope>
    <source>
        <strain evidence="7">S1Bt42</strain>
    </source>
</reference>
<accession>A0ABY6QJP5</accession>
<comment type="subcellular location">
    <subcellularLocation>
        <location evidence="1">Membrane</location>
        <topology evidence="1">Multi-pass membrane protein</topology>
    </subcellularLocation>
</comment>
<feature type="compositionally biased region" description="Low complexity" evidence="5">
    <location>
        <begin position="393"/>
        <end position="421"/>
    </location>
</feature>
<feature type="transmembrane region" description="Helical" evidence="6">
    <location>
        <begin position="217"/>
        <end position="237"/>
    </location>
</feature>
<feature type="transmembrane region" description="Helical" evidence="6">
    <location>
        <begin position="187"/>
        <end position="205"/>
    </location>
</feature>
<evidence type="ECO:0000256" key="2">
    <source>
        <dbReference type="ARBA" id="ARBA00022692"/>
    </source>
</evidence>
<keyword evidence="3 6" id="KW-1133">Transmembrane helix</keyword>
<evidence type="ECO:0000256" key="1">
    <source>
        <dbReference type="ARBA" id="ARBA00004141"/>
    </source>
</evidence>
<evidence type="ECO:0000256" key="6">
    <source>
        <dbReference type="SAM" id="Phobius"/>
    </source>
</evidence>
<name>A0ABY6QJP5_9PSED</name>
<feature type="transmembrane region" description="Helical" evidence="6">
    <location>
        <begin position="160"/>
        <end position="181"/>
    </location>
</feature>
<keyword evidence="2 6" id="KW-0812">Transmembrane</keyword>
<dbReference type="NCBIfam" id="TIGR02783">
    <property type="entry name" value="TrbL_P"/>
    <property type="match status" value="1"/>
</dbReference>
<feature type="region of interest" description="Disordered" evidence="5">
    <location>
        <begin position="469"/>
        <end position="541"/>
    </location>
</feature>
<dbReference type="InterPro" id="IPR007688">
    <property type="entry name" value="Conjugal_tfr_TrbL/VirB6"/>
</dbReference>
<feature type="transmembrane region" description="Helical" evidence="6">
    <location>
        <begin position="88"/>
        <end position="106"/>
    </location>
</feature>
<evidence type="ECO:0000256" key="3">
    <source>
        <dbReference type="ARBA" id="ARBA00022989"/>
    </source>
</evidence>
<keyword evidence="8" id="KW-1185">Reference proteome</keyword>
<evidence type="ECO:0000313" key="7">
    <source>
        <dbReference type="EMBL" id="UZW19033.1"/>
    </source>
</evidence>
<keyword evidence="4 6" id="KW-0472">Membrane</keyword>
<evidence type="ECO:0000313" key="8">
    <source>
        <dbReference type="Proteomes" id="UP001164116"/>
    </source>
</evidence>
<dbReference type="RefSeq" id="WP_266247093.1">
    <property type="nucleotide sequence ID" value="NZ_CP112866.1"/>
</dbReference>
<sequence length="541" mass="53464">MDRLLLSLLALAGVFVGGDAVAATDLSHADTSIQGLLDLVLQQSHQWSGTLYDYAIRLFWLLASIQFIWTFMPLVMKQADFGEIVGELLRFVLVIGFFLAVMKYSVEWSTAIVESFRDAAASASGLGRALEPGDMLAVALDFGRTMVQGISVFSPAKGLLIAVCAILVLACFAFIAAFMFVTLVESYVIINASVLFFGFGGSQWTRDFAIAPMRFTVAIGAKLFVLTLIVGLIVQSAKQWLAAYTNDEASLVTMVGLALVCCYLTKTIPDLIGGMISGTSMGGGSAIGGMAVAGAAGAAAAAATIATVGAAAPAAALGAAGTGSAAAAGAAGVGGLGGGLAGAINSSFAGASSAGGAASSMGAAASSGVGASTGGAAAKGASSAGAKVGGSFAKPAGQASAAQSSPSSGVQQVARQAGRAALESDDKDQQATPKGGVVSSGSSLSQAANGGAKMLGVMASMAVPGMENAHTLSPGAGSPAPVPDDINSTTLANGAESATEPSQADSNVIRPASDTSSTPGRVASLKVPGVTSNNDLPEKKP</sequence>
<protein>
    <submittedName>
        <fullName evidence="7">P-type conjugative transfer protein TrbL</fullName>
    </submittedName>
</protein>
<organism evidence="7 8">
    <name type="scientific">Pseudomonas quebecensis</name>
    <dbReference type="NCBI Taxonomy" id="2995174"/>
    <lineage>
        <taxon>Bacteria</taxon>
        <taxon>Pseudomonadati</taxon>
        <taxon>Pseudomonadota</taxon>
        <taxon>Gammaproteobacteria</taxon>
        <taxon>Pseudomonadales</taxon>
        <taxon>Pseudomonadaceae</taxon>
        <taxon>Pseudomonas</taxon>
    </lineage>
</organism>
<dbReference type="EMBL" id="CP112866">
    <property type="protein sequence ID" value="UZW19033.1"/>
    <property type="molecule type" value="Genomic_DNA"/>
</dbReference>
<feature type="transmembrane region" description="Helical" evidence="6">
    <location>
        <begin position="249"/>
        <end position="265"/>
    </location>
</feature>
<evidence type="ECO:0000256" key="4">
    <source>
        <dbReference type="ARBA" id="ARBA00023136"/>
    </source>
</evidence>